<dbReference type="InParanoid" id="B4MPE4"/>
<name>B4MPE4_DROWI</name>
<dbReference type="KEGG" id="dwi:6640179"/>
<evidence type="ECO:0000259" key="5">
    <source>
        <dbReference type="PROSITE" id="PS50011"/>
    </source>
</evidence>
<dbReference type="GO" id="GO:1902103">
    <property type="term" value="P:negative regulation of metaphase/anaphase transition of meiotic cell cycle"/>
    <property type="evidence" value="ECO:0007669"/>
    <property type="project" value="TreeGrafter"/>
</dbReference>
<evidence type="ECO:0000313" key="6">
    <source>
        <dbReference type="EMBL" id="EDW73983.1"/>
    </source>
</evidence>
<dbReference type="Pfam" id="PF00069">
    <property type="entry name" value="Pkinase"/>
    <property type="match status" value="1"/>
</dbReference>
<keyword evidence="4" id="KW-0808">Transferase</keyword>
<dbReference type="GO" id="GO:0005737">
    <property type="term" value="C:cytoplasm"/>
    <property type="evidence" value="ECO:0007669"/>
    <property type="project" value="TreeGrafter"/>
</dbReference>
<dbReference type="PROSITE" id="PS50011">
    <property type="entry name" value="PROTEIN_KINASE_DOM"/>
    <property type="match status" value="1"/>
</dbReference>
<dbReference type="Gene3D" id="1.10.510.10">
    <property type="entry name" value="Transferase(Phosphotransferase) domain 1"/>
    <property type="match status" value="1"/>
</dbReference>
<keyword evidence="7" id="KW-1185">Reference proteome</keyword>
<dbReference type="eggNOG" id="KOG0192">
    <property type="taxonomic scope" value="Eukaryota"/>
</dbReference>
<dbReference type="PROSITE" id="PS00107">
    <property type="entry name" value="PROTEIN_KINASE_ATP"/>
    <property type="match status" value="1"/>
</dbReference>
<gene>
    <name evidence="6" type="primary">Dwil\GK21687</name>
    <name evidence="6" type="ORF">Dwil_GK21687</name>
</gene>
<dbReference type="Gene3D" id="3.30.200.20">
    <property type="entry name" value="Phosphorylase Kinase, domain 1"/>
    <property type="match status" value="1"/>
</dbReference>
<keyword evidence="4" id="KW-0418">Kinase</keyword>
<dbReference type="SMART" id="SM00220">
    <property type="entry name" value="S_TKc"/>
    <property type="match status" value="1"/>
</dbReference>
<evidence type="ECO:0000256" key="4">
    <source>
        <dbReference type="RuleBase" id="RU000304"/>
    </source>
</evidence>
<evidence type="ECO:0000256" key="2">
    <source>
        <dbReference type="ARBA" id="ARBA00022840"/>
    </source>
</evidence>
<dbReference type="GO" id="GO:0048599">
    <property type="term" value="P:oocyte development"/>
    <property type="evidence" value="ECO:0007669"/>
    <property type="project" value="EnsemblMetazoa"/>
</dbReference>
<protein>
    <submittedName>
        <fullName evidence="6">GK21687</fullName>
    </submittedName>
</protein>
<dbReference type="Proteomes" id="UP000007798">
    <property type="component" value="Unassembled WGS sequence"/>
</dbReference>
<dbReference type="GO" id="GO:0007165">
    <property type="term" value="P:signal transduction"/>
    <property type="evidence" value="ECO:0007669"/>
    <property type="project" value="TreeGrafter"/>
</dbReference>
<dbReference type="GO" id="GO:0032008">
    <property type="term" value="P:positive regulation of TOR signaling"/>
    <property type="evidence" value="ECO:0007669"/>
    <property type="project" value="EnsemblMetazoa"/>
</dbReference>
<dbReference type="InterPro" id="IPR008271">
    <property type="entry name" value="Ser/Thr_kinase_AS"/>
</dbReference>
<evidence type="ECO:0000313" key="7">
    <source>
        <dbReference type="Proteomes" id="UP000007798"/>
    </source>
</evidence>
<keyword evidence="4" id="KW-0723">Serine/threonine-protein kinase</keyword>
<dbReference type="InterPro" id="IPR000719">
    <property type="entry name" value="Prot_kinase_dom"/>
</dbReference>
<dbReference type="InterPro" id="IPR011009">
    <property type="entry name" value="Kinase-like_dom_sf"/>
</dbReference>
<sequence>MKLKKISRSYLVLTTPKRKELLQDGPPTPSRDQLLGRGSFGSVFRAIYRDNCVAVKIIRSHAMSTMPNELHLLNLRHRNIVRLLKVESTQKDGLLIMECPKGHTLQHILDSLSLPLMHRVIITLDVLAALRYCHSHNILHLDVKPSNILVALDTRTLTVRQFSNYKRNYLCKLCDFGSSMKMGEIDENIGNGNSGTLRYMSPEALRSTTLTAAADVYSLAITMWQLENRQMPYHWLTCNEVIAYQVVKHDLRPDYDYSNAITSSCAIPCNCPSSTYKKSRRSLNFGQYNSNGLINYFENSSKYKQLDMEKSYGTLYKSCWFLYLLR</sequence>
<dbReference type="OMA" id="FKAIYRD"/>
<dbReference type="PROSITE" id="PS00108">
    <property type="entry name" value="PROTEIN_KINASE_ST"/>
    <property type="match status" value="1"/>
</dbReference>
<dbReference type="OrthoDB" id="4062651at2759"/>
<feature type="binding site" evidence="3">
    <location>
        <position position="56"/>
    </location>
    <ligand>
        <name>ATP</name>
        <dbReference type="ChEBI" id="CHEBI:30616"/>
    </ligand>
</feature>
<dbReference type="STRING" id="7260.B4MPE4"/>
<evidence type="ECO:0000256" key="1">
    <source>
        <dbReference type="ARBA" id="ARBA00022741"/>
    </source>
</evidence>
<feature type="domain" description="Protein kinase" evidence="5">
    <location>
        <begin position="29"/>
        <end position="326"/>
    </location>
</feature>
<dbReference type="PhylomeDB" id="B4MPE4"/>
<dbReference type="SUPFAM" id="SSF56112">
    <property type="entry name" value="Protein kinase-like (PK-like)"/>
    <property type="match status" value="1"/>
</dbReference>
<keyword evidence="1 3" id="KW-0547">Nucleotide-binding</keyword>
<dbReference type="InterPro" id="IPR050167">
    <property type="entry name" value="Ser_Thr_protein_kinase"/>
</dbReference>
<dbReference type="GO" id="GO:0005524">
    <property type="term" value="F:ATP binding"/>
    <property type="evidence" value="ECO:0007669"/>
    <property type="project" value="UniProtKB-UniRule"/>
</dbReference>
<dbReference type="InterPro" id="IPR017441">
    <property type="entry name" value="Protein_kinase_ATP_BS"/>
</dbReference>
<evidence type="ECO:0000256" key="3">
    <source>
        <dbReference type="PROSITE-ProRule" id="PRU10141"/>
    </source>
</evidence>
<comment type="similarity">
    <text evidence="4">Belongs to the protein kinase superfamily.</text>
</comment>
<keyword evidence="2 3" id="KW-0067">ATP-binding</keyword>
<organism evidence="7">
    <name type="scientific">Drosophila willistoni</name>
    <name type="common">Fruit fly</name>
    <dbReference type="NCBI Taxonomy" id="7260"/>
    <lineage>
        <taxon>Eukaryota</taxon>
        <taxon>Metazoa</taxon>
        <taxon>Ecdysozoa</taxon>
        <taxon>Arthropoda</taxon>
        <taxon>Hexapoda</taxon>
        <taxon>Insecta</taxon>
        <taxon>Pterygota</taxon>
        <taxon>Neoptera</taxon>
        <taxon>Endopterygota</taxon>
        <taxon>Diptera</taxon>
        <taxon>Brachycera</taxon>
        <taxon>Muscomorpha</taxon>
        <taxon>Ephydroidea</taxon>
        <taxon>Drosophilidae</taxon>
        <taxon>Drosophila</taxon>
        <taxon>Sophophora</taxon>
    </lineage>
</organism>
<dbReference type="FunFam" id="1.10.510.10:FF:001237">
    <property type="entry name" value="GM20338"/>
    <property type="match status" value="1"/>
</dbReference>
<dbReference type="GO" id="GO:0004674">
    <property type="term" value="F:protein serine/threonine kinase activity"/>
    <property type="evidence" value="ECO:0007669"/>
    <property type="project" value="UniProtKB-KW"/>
</dbReference>
<accession>B4MPE4</accession>
<reference evidence="6 7" key="1">
    <citation type="journal article" date="2007" name="Nature">
        <title>Evolution of genes and genomes on the Drosophila phylogeny.</title>
        <authorList>
            <consortium name="Drosophila 12 Genomes Consortium"/>
            <person name="Clark A.G."/>
            <person name="Eisen M.B."/>
            <person name="Smith D.R."/>
            <person name="Bergman C.M."/>
            <person name="Oliver B."/>
            <person name="Markow T.A."/>
            <person name="Kaufman T.C."/>
            <person name="Kellis M."/>
            <person name="Gelbart W."/>
            <person name="Iyer V.N."/>
            <person name="Pollard D.A."/>
            <person name="Sackton T.B."/>
            <person name="Larracuente A.M."/>
            <person name="Singh N.D."/>
            <person name="Abad J.P."/>
            <person name="Abt D.N."/>
            <person name="Adryan B."/>
            <person name="Aguade M."/>
            <person name="Akashi H."/>
            <person name="Anderson W.W."/>
            <person name="Aquadro C.F."/>
            <person name="Ardell D.H."/>
            <person name="Arguello R."/>
            <person name="Artieri C.G."/>
            <person name="Barbash D.A."/>
            <person name="Barker D."/>
            <person name="Barsanti P."/>
            <person name="Batterham P."/>
            <person name="Batzoglou S."/>
            <person name="Begun D."/>
            <person name="Bhutkar A."/>
            <person name="Blanco E."/>
            <person name="Bosak S.A."/>
            <person name="Bradley R.K."/>
            <person name="Brand A.D."/>
            <person name="Brent M.R."/>
            <person name="Brooks A.N."/>
            <person name="Brown R.H."/>
            <person name="Butlin R.K."/>
            <person name="Caggese C."/>
            <person name="Calvi B.R."/>
            <person name="Bernardo de Carvalho A."/>
            <person name="Caspi A."/>
            <person name="Castrezana S."/>
            <person name="Celniker S.E."/>
            <person name="Chang J.L."/>
            <person name="Chapple C."/>
            <person name="Chatterji S."/>
            <person name="Chinwalla A."/>
            <person name="Civetta A."/>
            <person name="Clifton S.W."/>
            <person name="Comeron J.M."/>
            <person name="Costello J.C."/>
            <person name="Coyne J.A."/>
            <person name="Daub J."/>
            <person name="David R.G."/>
            <person name="Delcher A.L."/>
            <person name="Delehaunty K."/>
            <person name="Do C.B."/>
            <person name="Ebling H."/>
            <person name="Edwards K."/>
            <person name="Eickbush T."/>
            <person name="Evans J.D."/>
            <person name="Filipski A."/>
            <person name="Findeiss S."/>
            <person name="Freyhult E."/>
            <person name="Fulton L."/>
            <person name="Fulton R."/>
            <person name="Garcia A.C."/>
            <person name="Gardiner A."/>
            <person name="Garfield D.A."/>
            <person name="Garvin B.E."/>
            <person name="Gibson G."/>
            <person name="Gilbert D."/>
            <person name="Gnerre S."/>
            <person name="Godfrey J."/>
            <person name="Good R."/>
            <person name="Gotea V."/>
            <person name="Gravely B."/>
            <person name="Greenberg A.J."/>
            <person name="Griffiths-Jones S."/>
            <person name="Gross S."/>
            <person name="Guigo R."/>
            <person name="Gustafson E.A."/>
            <person name="Haerty W."/>
            <person name="Hahn M.W."/>
            <person name="Halligan D.L."/>
            <person name="Halpern A.L."/>
            <person name="Halter G.M."/>
            <person name="Han M.V."/>
            <person name="Heger A."/>
            <person name="Hillier L."/>
            <person name="Hinrichs A.S."/>
            <person name="Holmes I."/>
            <person name="Hoskins R.A."/>
            <person name="Hubisz M.J."/>
            <person name="Hultmark D."/>
            <person name="Huntley M.A."/>
            <person name="Jaffe D.B."/>
            <person name="Jagadeeshan S."/>
            <person name="Jeck W.R."/>
            <person name="Johnson J."/>
            <person name="Jones C.D."/>
            <person name="Jordan W.C."/>
            <person name="Karpen G.H."/>
            <person name="Kataoka E."/>
            <person name="Keightley P.D."/>
            <person name="Kheradpour P."/>
            <person name="Kirkness E.F."/>
            <person name="Koerich L.B."/>
            <person name="Kristiansen K."/>
            <person name="Kudrna D."/>
            <person name="Kulathinal R.J."/>
            <person name="Kumar S."/>
            <person name="Kwok R."/>
            <person name="Lander E."/>
            <person name="Langley C.H."/>
            <person name="Lapoint R."/>
            <person name="Lazzaro B.P."/>
            <person name="Lee S.J."/>
            <person name="Levesque L."/>
            <person name="Li R."/>
            <person name="Lin C.F."/>
            <person name="Lin M.F."/>
            <person name="Lindblad-Toh K."/>
            <person name="Llopart A."/>
            <person name="Long M."/>
            <person name="Low L."/>
            <person name="Lozovsky E."/>
            <person name="Lu J."/>
            <person name="Luo M."/>
            <person name="Machado C.A."/>
            <person name="Makalowski W."/>
            <person name="Marzo M."/>
            <person name="Matsuda M."/>
            <person name="Matzkin L."/>
            <person name="McAllister B."/>
            <person name="McBride C.S."/>
            <person name="McKernan B."/>
            <person name="McKernan K."/>
            <person name="Mendez-Lago M."/>
            <person name="Minx P."/>
            <person name="Mollenhauer M.U."/>
            <person name="Montooth K."/>
            <person name="Mount S.M."/>
            <person name="Mu X."/>
            <person name="Myers E."/>
            <person name="Negre B."/>
            <person name="Newfeld S."/>
            <person name="Nielsen R."/>
            <person name="Noor M.A."/>
            <person name="O'Grady P."/>
            <person name="Pachter L."/>
            <person name="Papaceit M."/>
            <person name="Parisi M.J."/>
            <person name="Parisi M."/>
            <person name="Parts L."/>
            <person name="Pedersen J.S."/>
            <person name="Pesole G."/>
            <person name="Phillippy A.M."/>
            <person name="Ponting C.P."/>
            <person name="Pop M."/>
            <person name="Porcelli D."/>
            <person name="Powell J.R."/>
            <person name="Prohaska S."/>
            <person name="Pruitt K."/>
            <person name="Puig M."/>
            <person name="Quesneville H."/>
            <person name="Ram K.R."/>
            <person name="Rand D."/>
            <person name="Rasmussen M.D."/>
            <person name="Reed L.K."/>
            <person name="Reenan R."/>
            <person name="Reily A."/>
            <person name="Remington K.A."/>
            <person name="Rieger T.T."/>
            <person name="Ritchie M.G."/>
            <person name="Robin C."/>
            <person name="Rogers Y.H."/>
            <person name="Rohde C."/>
            <person name="Rozas J."/>
            <person name="Rubenfield M.J."/>
            <person name="Ruiz A."/>
            <person name="Russo S."/>
            <person name="Salzberg S.L."/>
            <person name="Sanchez-Gracia A."/>
            <person name="Saranga D.J."/>
            <person name="Sato H."/>
            <person name="Schaeffer S.W."/>
            <person name="Schatz M.C."/>
            <person name="Schlenke T."/>
            <person name="Schwartz R."/>
            <person name="Segarra C."/>
            <person name="Singh R.S."/>
            <person name="Sirot L."/>
            <person name="Sirota M."/>
            <person name="Sisneros N.B."/>
            <person name="Smith C.D."/>
            <person name="Smith T.F."/>
            <person name="Spieth J."/>
            <person name="Stage D.E."/>
            <person name="Stark A."/>
            <person name="Stephan W."/>
            <person name="Strausberg R.L."/>
            <person name="Strempel S."/>
            <person name="Sturgill D."/>
            <person name="Sutton G."/>
            <person name="Sutton G.G."/>
            <person name="Tao W."/>
            <person name="Teichmann S."/>
            <person name="Tobari Y.N."/>
            <person name="Tomimura Y."/>
            <person name="Tsolas J.M."/>
            <person name="Valente V.L."/>
            <person name="Venter E."/>
            <person name="Venter J.C."/>
            <person name="Vicario S."/>
            <person name="Vieira F.G."/>
            <person name="Vilella A.J."/>
            <person name="Villasante A."/>
            <person name="Walenz B."/>
            <person name="Wang J."/>
            <person name="Wasserman M."/>
            <person name="Watts T."/>
            <person name="Wilson D."/>
            <person name="Wilson R.K."/>
            <person name="Wing R.A."/>
            <person name="Wolfner M.F."/>
            <person name="Wong A."/>
            <person name="Wong G.K."/>
            <person name="Wu C.I."/>
            <person name="Wu G."/>
            <person name="Yamamoto D."/>
            <person name="Yang H.P."/>
            <person name="Yang S.P."/>
            <person name="Yorke J.A."/>
            <person name="Yoshida K."/>
            <person name="Zdobnov E."/>
            <person name="Zhang P."/>
            <person name="Zhang Y."/>
            <person name="Zimin A.V."/>
            <person name="Baldwin J."/>
            <person name="Abdouelleil A."/>
            <person name="Abdulkadir J."/>
            <person name="Abebe A."/>
            <person name="Abera B."/>
            <person name="Abreu J."/>
            <person name="Acer S.C."/>
            <person name="Aftuck L."/>
            <person name="Alexander A."/>
            <person name="An P."/>
            <person name="Anderson E."/>
            <person name="Anderson S."/>
            <person name="Arachi H."/>
            <person name="Azer M."/>
            <person name="Bachantsang P."/>
            <person name="Barry A."/>
            <person name="Bayul T."/>
            <person name="Berlin A."/>
            <person name="Bessette D."/>
            <person name="Bloom T."/>
            <person name="Blye J."/>
            <person name="Boguslavskiy L."/>
            <person name="Bonnet C."/>
            <person name="Boukhgalter B."/>
            <person name="Bourzgui I."/>
            <person name="Brown A."/>
            <person name="Cahill P."/>
            <person name="Channer S."/>
            <person name="Cheshatsang Y."/>
            <person name="Chuda L."/>
            <person name="Citroen M."/>
            <person name="Collymore A."/>
            <person name="Cooke P."/>
            <person name="Costello M."/>
            <person name="D'Aco K."/>
            <person name="Daza R."/>
            <person name="De Haan G."/>
            <person name="DeGray S."/>
            <person name="DeMaso C."/>
            <person name="Dhargay N."/>
            <person name="Dooley K."/>
            <person name="Dooley E."/>
            <person name="Doricent M."/>
            <person name="Dorje P."/>
            <person name="Dorjee K."/>
            <person name="Dupes A."/>
            <person name="Elong R."/>
            <person name="Falk J."/>
            <person name="Farina A."/>
            <person name="Faro S."/>
            <person name="Ferguson D."/>
            <person name="Fisher S."/>
            <person name="Foley C.D."/>
            <person name="Franke A."/>
            <person name="Friedrich D."/>
            <person name="Gadbois L."/>
            <person name="Gearin G."/>
            <person name="Gearin C.R."/>
            <person name="Giannoukos G."/>
            <person name="Goode T."/>
            <person name="Graham J."/>
            <person name="Grandbois E."/>
            <person name="Grewal S."/>
            <person name="Gyaltsen K."/>
            <person name="Hafez N."/>
            <person name="Hagos B."/>
            <person name="Hall J."/>
            <person name="Henson C."/>
            <person name="Hollinger A."/>
            <person name="Honan T."/>
            <person name="Huard M.D."/>
            <person name="Hughes L."/>
            <person name="Hurhula B."/>
            <person name="Husby M.E."/>
            <person name="Kamat A."/>
            <person name="Kanga B."/>
            <person name="Kashin S."/>
            <person name="Khazanovich D."/>
            <person name="Kisner P."/>
            <person name="Lance K."/>
            <person name="Lara M."/>
            <person name="Lee W."/>
            <person name="Lennon N."/>
            <person name="Letendre F."/>
            <person name="LeVine R."/>
            <person name="Lipovsky A."/>
            <person name="Liu X."/>
            <person name="Liu J."/>
            <person name="Liu S."/>
            <person name="Lokyitsang T."/>
            <person name="Lokyitsang Y."/>
            <person name="Lubonja R."/>
            <person name="Lui A."/>
            <person name="MacDonald P."/>
            <person name="Magnisalis V."/>
            <person name="Maru K."/>
            <person name="Matthews C."/>
            <person name="McCusker W."/>
            <person name="McDonough S."/>
            <person name="Mehta T."/>
            <person name="Meldrim J."/>
            <person name="Meneus L."/>
            <person name="Mihai O."/>
            <person name="Mihalev A."/>
            <person name="Mihova T."/>
            <person name="Mittelman R."/>
            <person name="Mlenga V."/>
            <person name="Montmayeur A."/>
            <person name="Mulrain L."/>
            <person name="Navidi A."/>
            <person name="Naylor J."/>
            <person name="Negash T."/>
            <person name="Nguyen T."/>
            <person name="Nguyen N."/>
            <person name="Nicol R."/>
            <person name="Norbu C."/>
            <person name="Norbu N."/>
            <person name="Novod N."/>
            <person name="O'Neill B."/>
            <person name="Osman S."/>
            <person name="Markiewicz E."/>
            <person name="Oyono O.L."/>
            <person name="Patti C."/>
            <person name="Phunkhang P."/>
            <person name="Pierre F."/>
            <person name="Priest M."/>
            <person name="Raghuraman S."/>
            <person name="Rege F."/>
            <person name="Reyes R."/>
            <person name="Rise C."/>
            <person name="Rogov P."/>
            <person name="Ross K."/>
            <person name="Ryan E."/>
            <person name="Settipalli S."/>
            <person name="Shea T."/>
            <person name="Sherpa N."/>
            <person name="Shi L."/>
            <person name="Shih D."/>
            <person name="Sparrow T."/>
            <person name="Spaulding J."/>
            <person name="Stalker J."/>
            <person name="Stange-Thomann N."/>
            <person name="Stavropoulos S."/>
            <person name="Stone C."/>
            <person name="Strader C."/>
            <person name="Tesfaye S."/>
            <person name="Thomson T."/>
            <person name="Thoulutsang Y."/>
            <person name="Thoulutsang D."/>
            <person name="Topham K."/>
            <person name="Topping I."/>
            <person name="Tsamla T."/>
            <person name="Vassiliev H."/>
            <person name="Vo A."/>
            <person name="Wangchuk T."/>
            <person name="Wangdi T."/>
            <person name="Weiand M."/>
            <person name="Wilkinson J."/>
            <person name="Wilson A."/>
            <person name="Yadav S."/>
            <person name="Young G."/>
            <person name="Yu Q."/>
            <person name="Zembek L."/>
            <person name="Zhong D."/>
            <person name="Zimmer A."/>
            <person name="Zwirko Z."/>
            <person name="Jaffe D.B."/>
            <person name="Alvarez P."/>
            <person name="Brockman W."/>
            <person name="Butler J."/>
            <person name="Chin C."/>
            <person name="Gnerre S."/>
            <person name="Grabherr M."/>
            <person name="Kleber M."/>
            <person name="Mauceli E."/>
            <person name="MacCallum I."/>
        </authorList>
    </citation>
    <scope>NUCLEOTIDE SEQUENCE [LARGE SCALE GENOMIC DNA]</scope>
    <source>
        <strain evidence="7">Tucson 14030-0811.24</strain>
    </source>
</reference>
<dbReference type="AlphaFoldDB" id="B4MPE4"/>
<dbReference type="PANTHER" id="PTHR23257:SF706">
    <property type="entry name" value="PROTO-ONCOGENE SERINE_THREONINE-PROTEIN KINASE MOS"/>
    <property type="match status" value="1"/>
</dbReference>
<dbReference type="FunCoup" id="B4MPE4">
    <property type="interactions" value="24"/>
</dbReference>
<dbReference type="EMBL" id="CH963849">
    <property type="protein sequence ID" value="EDW73983.1"/>
    <property type="molecule type" value="Genomic_DNA"/>
</dbReference>
<dbReference type="HOGENOM" id="CLU_728198_0_0_1"/>
<proteinExistence type="inferred from homology"/>
<dbReference type="GO" id="GO:0043410">
    <property type="term" value="P:positive regulation of MAPK cascade"/>
    <property type="evidence" value="ECO:0007669"/>
    <property type="project" value="EnsemblMetazoa"/>
</dbReference>
<dbReference type="PANTHER" id="PTHR23257">
    <property type="entry name" value="SERINE-THREONINE PROTEIN KINASE"/>
    <property type="match status" value="1"/>
</dbReference>